<comment type="caution">
    <text evidence="1">The sequence shown here is derived from an EMBL/GenBank/DDBJ whole genome shotgun (WGS) entry which is preliminary data.</text>
</comment>
<organism evidence="1 2">
    <name type="scientific">Actinomadura miaoliensis</name>
    <dbReference type="NCBI Taxonomy" id="430685"/>
    <lineage>
        <taxon>Bacteria</taxon>
        <taxon>Bacillati</taxon>
        <taxon>Actinomycetota</taxon>
        <taxon>Actinomycetes</taxon>
        <taxon>Streptosporangiales</taxon>
        <taxon>Thermomonosporaceae</taxon>
        <taxon>Actinomadura</taxon>
    </lineage>
</organism>
<dbReference type="Proteomes" id="UP001500683">
    <property type="component" value="Unassembled WGS sequence"/>
</dbReference>
<protein>
    <submittedName>
        <fullName evidence="1">Uncharacterized protein</fullName>
    </submittedName>
</protein>
<keyword evidence="2" id="KW-1185">Reference proteome</keyword>
<sequence length="72" mass="7733">MDTGMPVTCRSALPGGASRVRLAHGQARATPRRTSAVRRANATVNADGERTDTAGRLSLQVSVQVLWQDVMR</sequence>
<gene>
    <name evidence="1" type="ORF">GCM10022214_64760</name>
</gene>
<dbReference type="EMBL" id="BAAAZG010000050">
    <property type="protein sequence ID" value="GAA4093653.1"/>
    <property type="molecule type" value="Genomic_DNA"/>
</dbReference>
<evidence type="ECO:0000313" key="2">
    <source>
        <dbReference type="Proteomes" id="UP001500683"/>
    </source>
</evidence>
<name>A0ABP7WPE3_9ACTN</name>
<reference evidence="2" key="1">
    <citation type="journal article" date="2019" name="Int. J. Syst. Evol. Microbiol.">
        <title>The Global Catalogue of Microorganisms (GCM) 10K type strain sequencing project: providing services to taxonomists for standard genome sequencing and annotation.</title>
        <authorList>
            <consortium name="The Broad Institute Genomics Platform"/>
            <consortium name="The Broad Institute Genome Sequencing Center for Infectious Disease"/>
            <person name="Wu L."/>
            <person name="Ma J."/>
        </authorList>
    </citation>
    <scope>NUCLEOTIDE SEQUENCE [LARGE SCALE GENOMIC DNA]</scope>
    <source>
        <strain evidence="2">JCM 16702</strain>
    </source>
</reference>
<accession>A0ABP7WPE3</accession>
<evidence type="ECO:0000313" key="1">
    <source>
        <dbReference type="EMBL" id="GAA4093653.1"/>
    </source>
</evidence>
<proteinExistence type="predicted"/>